<accession>A0A9D1TQ02</accession>
<evidence type="ECO:0000313" key="2">
    <source>
        <dbReference type="EMBL" id="HIW01235.1"/>
    </source>
</evidence>
<evidence type="ECO:0000313" key="3">
    <source>
        <dbReference type="Proteomes" id="UP000886752"/>
    </source>
</evidence>
<proteinExistence type="predicted"/>
<protein>
    <submittedName>
        <fullName evidence="2">Formylglycine-generating enzyme family protein</fullName>
    </submittedName>
</protein>
<dbReference type="EMBL" id="DXHV01000075">
    <property type="protein sequence ID" value="HIW01235.1"/>
    <property type="molecule type" value="Genomic_DNA"/>
</dbReference>
<name>A0A9D1TQ02_9BACT</name>
<dbReference type="InterPro" id="IPR042095">
    <property type="entry name" value="SUMF_sf"/>
</dbReference>
<dbReference type="InterPro" id="IPR005532">
    <property type="entry name" value="SUMF_dom"/>
</dbReference>
<feature type="domain" description="Sulfatase-modifying factor enzyme-like" evidence="1">
    <location>
        <begin position="135"/>
        <end position="344"/>
    </location>
</feature>
<organism evidence="2 3">
    <name type="scientific">Candidatus Desulfovibrio intestinipullorum</name>
    <dbReference type="NCBI Taxonomy" id="2838536"/>
    <lineage>
        <taxon>Bacteria</taxon>
        <taxon>Pseudomonadati</taxon>
        <taxon>Thermodesulfobacteriota</taxon>
        <taxon>Desulfovibrionia</taxon>
        <taxon>Desulfovibrionales</taxon>
        <taxon>Desulfovibrionaceae</taxon>
        <taxon>Desulfovibrio</taxon>
    </lineage>
</organism>
<dbReference type="Pfam" id="PF03781">
    <property type="entry name" value="FGE-sulfatase"/>
    <property type="match status" value="1"/>
</dbReference>
<evidence type="ECO:0000259" key="1">
    <source>
        <dbReference type="Pfam" id="PF03781"/>
    </source>
</evidence>
<dbReference type="InterPro" id="IPR016187">
    <property type="entry name" value="CTDL_fold"/>
</dbReference>
<comment type="caution">
    <text evidence="2">The sequence shown here is derived from an EMBL/GenBank/DDBJ whole genome shotgun (WGS) entry which is preliminary data.</text>
</comment>
<reference evidence="2" key="1">
    <citation type="journal article" date="2021" name="PeerJ">
        <title>Extensive microbial diversity within the chicken gut microbiome revealed by metagenomics and culture.</title>
        <authorList>
            <person name="Gilroy R."/>
            <person name="Ravi A."/>
            <person name="Getino M."/>
            <person name="Pursley I."/>
            <person name="Horton D.L."/>
            <person name="Alikhan N.F."/>
            <person name="Baker D."/>
            <person name="Gharbi K."/>
            <person name="Hall N."/>
            <person name="Watson M."/>
            <person name="Adriaenssens E.M."/>
            <person name="Foster-Nyarko E."/>
            <person name="Jarju S."/>
            <person name="Secka A."/>
            <person name="Antonio M."/>
            <person name="Oren A."/>
            <person name="Chaudhuri R.R."/>
            <person name="La Ragione R."/>
            <person name="Hildebrand F."/>
            <person name="Pallen M.J."/>
        </authorList>
    </citation>
    <scope>NUCLEOTIDE SEQUENCE</scope>
    <source>
        <strain evidence="2">ChiHecec2B26-446</strain>
    </source>
</reference>
<dbReference type="PANTHER" id="PTHR23150">
    <property type="entry name" value="SULFATASE MODIFYING FACTOR 1, 2"/>
    <property type="match status" value="1"/>
</dbReference>
<sequence length="588" mass="66008">MSDFLVRVTARLSLVLVLCLACLAMALPEARAALKKKQDVQLDETWNPHPDKKDIILPMPSNLSMAFRVVAVPASGYLWSMKVSMGVTDSEPDRSYYDSTYQTVLSAPFSAQDVPASWKASLPDDAEGTYFYYLVAKYEVSRLQWKAVMDENFDASKLNSSDARPMTGVSWYEAVLFTQRYTDWLLENHPESLPSFRDDSRNTGFVRLPTEAEWEYAARGGQNDSTNYRQQDFFTMAEKTDYGDYAVFCEEGTSHTPENVERIGSRLPNPLGLYDTAGNAAEMTLDAFRFSLGGSLQGSAGGFVRKGGSFLSGKEEIMPGRREELAPFLKEGVLRARDLGFRPVISGINTPAGDRPQTLRQEYAAISGQLPRSQDLVPQFAGTPARKKDTQKDALAAATPLEELNRLIEQAPSESIRRNLVSLRTQIEQTNILQARERVARIESLLQNCVMSLEAIRNYRYRRVMIAKQLKEGEKLLQRMKGQPGTKTIQQSMVELEKGHRDAEKATTRTLSAYRGDMQDATRLDEKDVQGALQNLSALYAGKDPYNARMTSNLQIVRRHYASLQTGKRLTDRIVLDDLVASQKKPQK</sequence>
<dbReference type="InterPro" id="IPR051043">
    <property type="entry name" value="Sulfatase_Mod_Factor_Kinase"/>
</dbReference>
<dbReference type="SUPFAM" id="SSF56436">
    <property type="entry name" value="C-type lectin-like"/>
    <property type="match status" value="1"/>
</dbReference>
<dbReference type="PANTHER" id="PTHR23150:SF19">
    <property type="entry name" value="FORMYLGLYCINE-GENERATING ENZYME"/>
    <property type="match status" value="1"/>
</dbReference>
<gene>
    <name evidence="2" type="ORF">H9894_08625</name>
</gene>
<reference evidence="2" key="2">
    <citation type="submission" date="2021-04" db="EMBL/GenBank/DDBJ databases">
        <authorList>
            <person name="Gilroy R."/>
        </authorList>
    </citation>
    <scope>NUCLEOTIDE SEQUENCE</scope>
    <source>
        <strain evidence="2">ChiHecec2B26-446</strain>
    </source>
</reference>
<dbReference type="Gene3D" id="3.90.1580.10">
    <property type="entry name" value="paralog of FGE (formylglycine-generating enzyme)"/>
    <property type="match status" value="1"/>
</dbReference>
<dbReference type="Proteomes" id="UP000886752">
    <property type="component" value="Unassembled WGS sequence"/>
</dbReference>
<dbReference type="GO" id="GO:0120147">
    <property type="term" value="F:formylglycine-generating oxidase activity"/>
    <property type="evidence" value="ECO:0007669"/>
    <property type="project" value="TreeGrafter"/>
</dbReference>
<dbReference type="AlphaFoldDB" id="A0A9D1TQ02"/>